<dbReference type="Proteomes" id="UP000237580">
    <property type="component" value="Unassembled WGS sequence"/>
</dbReference>
<comment type="caution">
    <text evidence="14">The sequence shown here is derived from an EMBL/GenBank/DDBJ whole genome shotgun (WGS) entry which is preliminary data.</text>
</comment>
<dbReference type="InterPro" id="IPR024478">
    <property type="entry name" value="HlyB_4HB_MCP"/>
</dbReference>
<comment type="subcellular location">
    <subcellularLocation>
        <location evidence="1">Cell membrane</location>
        <topology evidence="1">Multi-pass membrane protein</topology>
    </subcellularLocation>
</comment>
<evidence type="ECO:0000256" key="9">
    <source>
        <dbReference type="ARBA" id="ARBA00029447"/>
    </source>
</evidence>
<dbReference type="Pfam" id="PF00672">
    <property type="entry name" value="HAMP"/>
    <property type="match status" value="1"/>
</dbReference>
<evidence type="ECO:0000256" key="3">
    <source>
        <dbReference type="ARBA" id="ARBA00022481"/>
    </source>
</evidence>
<dbReference type="Pfam" id="PF14534">
    <property type="entry name" value="DUF4440"/>
    <property type="match status" value="1"/>
</dbReference>
<evidence type="ECO:0000256" key="8">
    <source>
        <dbReference type="ARBA" id="ARBA00023224"/>
    </source>
</evidence>
<dbReference type="PANTHER" id="PTHR32089">
    <property type="entry name" value="METHYL-ACCEPTING CHEMOTAXIS PROTEIN MCPB"/>
    <property type="match status" value="1"/>
</dbReference>
<dbReference type="GO" id="GO:0007165">
    <property type="term" value="P:signal transduction"/>
    <property type="evidence" value="ECO:0007669"/>
    <property type="project" value="UniProtKB-KW"/>
</dbReference>
<feature type="domain" description="HAMP" evidence="13">
    <location>
        <begin position="213"/>
        <end position="265"/>
    </location>
</feature>
<dbReference type="SMART" id="SM00304">
    <property type="entry name" value="HAMP"/>
    <property type="match status" value="2"/>
</dbReference>
<keyword evidence="2" id="KW-1003">Cell membrane</keyword>
<dbReference type="SUPFAM" id="SSF58104">
    <property type="entry name" value="Methyl-accepting chemotaxis protein (MCP) signaling domain"/>
    <property type="match status" value="1"/>
</dbReference>
<dbReference type="PROSITE" id="PS50111">
    <property type="entry name" value="CHEMOTAXIS_TRANSDUC_2"/>
    <property type="match status" value="1"/>
</dbReference>
<dbReference type="Pfam" id="PF00015">
    <property type="entry name" value="MCPsignal"/>
    <property type="match status" value="1"/>
</dbReference>
<feature type="transmembrane region" description="Helical" evidence="11">
    <location>
        <begin position="190"/>
        <end position="211"/>
    </location>
</feature>
<evidence type="ECO:0000259" key="12">
    <source>
        <dbReference type="PROSITE" id="PS50111"/>
    </source>
</evidence>
<keyword evidence="4" id="KW-0145">Chemotaxis</keyword>
<dbReference type="Gene3D" id="3.10.450.50">
    <property type="match status" value="1"/>
</dbReference>
<dbReference type="PRINTS" id="PR00260">
    <property type="entry name" value="CHEMTRNSDUCR"/>
</dbReference>
<keyword evidence="3" id="KW-0488">Methylation</keyword>
<keyword evidence="6 11" id="KW-1133">Transmembrane helix</keyword>
<evidence type="ECO:0000313" key="14">
    <source>
        <dbReference type="EMBL" id="SOQ08756.1"/>
    </source>
</evidence>
<dbReference type="AlphaFoldDB" id="A0AB38ECG2"/>
<dbReference type="CDD" id="cd11386">
    <property type="entry name" value="MCP_signal"/>
    <property type="match status" value="1"/>
</dbReference>
<proteinExistence type="inferred from homology"/>
<dbReference type="EMBL" id="ODAM01000055">
    <property type="protein sequence ID" value="SOQ08756.1"/>
    <property type="molecule type" value="Genomic_DNA"/>
</dbReference>
<gene>
    <name evidence="14" type="ORF">NCPPB2254_02044</name>
</gene>
<evidence type="ECO:0000256" key="7">
    <source>
        <dbReference type="ARBA" id="ARBA00023136"/>
    </source>
</evidence>
<dbReference type="InterPro" id="IPR003660">
    <property type="entry name" value="HAMP_dom"/>
</dbReference>
<dbReference type="InterPro" id="IPR032710">
    <property type="entry name" value="NTF2-like_dom_sf"/>
</dbReference>
<evidence type="ECO:0000259" key="13">
    <source>
        <dbReference type="PROSITE" id="PS50885"/>
    </source>
</evidence>
<reference evidence="14 15" key="1">
    <citation type="submission" date="2017-11" db="EMBL/GenBank/DDBJ databases">
        <authorList>
            <person name="Blom J."/>
        </authorList>
    </citation>
    <scope>NUCLEOTIDE SEQUENCE [LARGE SCALE GENOMIC DNA]</scope>
    <source>
        <strain evidence="14">NCPPB 2254</strain>
    </source>
</reference>
<dbReference type="InterPro" id="IPR004089">
    <property type="entry name" value="MCPsignal_dom"/>
</dbReference>
<dbReference type="GO" id="GO:0006935">
    <property type="term" value="P:chemotaxis"/>
    <property type="evidence" value="ECO:0007669"/>
    <property type="project" value="UniProtKB-KW"/>
</dbReference>
<dbReference type="Gene3D" id="1.10.287.950">
    <property type="entry name" value="Methyl-accepting chemotaxis protein"/>
    <property type="match status" value="1"/>
</dbReference>
<evidence type="ECO:0000256" key="2">
    <source>
        <dbReference type="ARBA" id="ARBA00022475"/>
    </source>
</evidence>
<comment type="similarity">
    <text evidence="9">Belongs to the methyl-accepting chemotaxis (MCP) protein family.</text>
</comment>
<sequence length="641" mass="68624">MILRKLNLAPRSALCFGIFCLMIVALGVLALRQAALLNTAEKFIEENVLPSVKLLGSLDREFVGIRGNNARLRNPLEPQDRKTKALSDIQQSRALIAGFSDALGKLIVTPQGRQAFDELNKAISDYQTAQNHYLASVAAGNFEEAVTISNGEMKNEADQVENTLKKLIGINDGKAERAGNQADDAYQQTLWMVGIFIAVGVIATLLLAWLYTRSLTGPINESLNIAQRIAANDLSKDIPHSGSDEAARLIAALAAMQTNLRGALTLIGDSSTQLAATSEEMHAVTEDASRTIQRQSNEIEMAATAVNQMSAAVEEVASNAASASEVTSQSSTAAMAGRAQVDETVTAINLMVSKVQLTSTEVQGLAVMATDISKVLDVIRAIAEQTNLLALNAAIEAARAGEAGRGFAVVADEVRALAHRTQQSTREIEQMVGSIQTGTGNAVTAMEQTSVQAHKTLEMANGAGKALLEISESISQINERNLMIATAAEEQAQVAREVDRSLVSIRDLSSQTSDGSNQTAIATAELSKLAAGLNRLTMLHKDIAQLNALTAENLTYGHSSGTIQDKKAFVADLETGKSAFNTLQMLNQKITLSGDVALVRNHFSAEAVNSGKVVPTEIENFQIWQKQKGQWLLIGRQAFRF</sequence>
<dbReference type="FunFam" id="1.10.287.950:FF:000001">
    <property type="entry name" value="Methyl-accepting chemotaxis sensory transducer"/>
    <property type="match status" value="1"/>
</dbReference>
<dbReference type="InterPro" id="IPR047347">
    <property type="entry name" value="YvaQ-like_sensor"/>
</dbReference>
<evidence type="ECO:0000256" key="10">
    <source>
        <dbReference type="PROSITE-ProRule" id="PRU00284"/>
    </source>
</evidence>
<dbReference type="InterPro" id="IPR004090">
    <property type="entry name" value="Chemotax_Me-accpt_rcpt"/>
</dbReference>
<dbReference type="CDD" id="cd19411">
    <property type="entry name" value="MCP2201-like_sensor"/>
    <property type="match status" value="1"/>
</dbReference>
<organism evidence="14 15">
    <name type="scientific">Pseudomonas syringae pv. persicae</name>
    <dbReference type="NCBI Taxonomy" id="237306"/>
    <lineage>
        <taxon>Bacteria</taxon>
        <taxon>Pseudomonadati</taxon>
        <taxon>Pseudomonadota</taxon>
        <taxon>Gammaproteobacteria</taxon>
        <taxon>Pseudomonadales</taxon>
        <taxon>Pseudomonadaceae</taxon>
        <taxon>Pseudomonas</taxon>
    </lineage>
</organism>
<keyword evidence="5 11" id="KW-0812">Transmembrane</keyword>
<dbReference type="SUPFAM" id="SSF54427">
    <property type="entry name" value="NTF2-like"/>
    <property type="match status" value="1"/>
</dbReference>
<keyword evidence="7 11" id="KW-0472">Membrane</keyword>
<evidence type="ECO:0000256" key="11">
    <source>
        <dbReference type="SAM" id="Phobius"/>
    </source>
</evidence>
<dbReference type="InterPro" id="IPR027843">
    <property type="entry name" value="DUF4440"/>
</dbReference>
<name>A0AB38ECG2_9PSED</name>
<dbReference type="SMART" id="SM00283">
    <property type="entry name" value="MA"/>
    <property type="match status" value="1"/>
</dbReference>
<keyword evidence="8 10" id="KW-0807">Transducer</keyword>
<dbReference type="GO" id="GO:0004888">
    <property type="term" value="F:transmembrane signaling receptor activity"/>
    <property type="evidence" value="ECO:0007669"/>
    <property type="project" value="InterPro"/>
</dbReference>
<dbReference type="Pfam" id="PF12729">
    <property type="entry name" value="4HB_MCP_1"/>
    <property type="match status" value="1"/>
</dbReference>
<evidence type="ECO:0000256" key="6">
    <source>
        <dbReference type="ARBA" id="ARBA00022989"/>
    </source>
</evidence>
<evidence type="ECO:0000256" key="1">
    <source>
        <dbReference type="ARBA" id="ARBA00004651"/>
    </source>
</evidence>
<evidence type="ECO:0000313" key="15">
    <source>
        <dbReference type="Proteomes" id="UP000237580"/>
    </source>
</evidence>
<dbReference type="PROSITE" id="PS50885">
    <property type="entry name" value="HAMP"/>
    <property type="match status" value="1"/>
</dbReference>
<feature type="domain" description="Methyl-accepting transducer" evidence="12">
    <location>
        <begin position="270"/>
        <end position="506"/>
    </location>
</feature>
<dbReference type="GO" id="GO:0005886">
    <property type="term" value="C:plasma membrane"/>
    <property type="evidence" value="ECO:0007669"/>
    <property type="project" value="UniProtKB-SubCell"/>
</dbReference>
<accession>A0AB38ECG2</accession>
<protein>
    <submittedName>
        <fullName evidence="14">Methyl-accepting chemotaxis protein</fullName>
    </submittedName>
</protein>
<evidence type="ECO:0000256" key="4">
    <source>
        <dbReference type="ARBA" id="ARBA00022500"/>
    </source>
</evidence>
<evidence type="ECO:0000256" key="5">
    <source>
        <dbReference type="ARBA" id="ARBA00022692"/>
    </source>
</evidence>
<dbReference type="Gene3D" id="6.10.340.10">
    <property type="match status" value="1"/>
</dbReference>
<dbReference type="PANTHER" id="PTHR32089:SF120">
    <property type="entry name" value="METHYL-ACCEPTING CHEMOTAXIS PROTEIN TLPQ"/>
    <property type="match status" value="1"/>
</dbReference>